<evidence type="ECO:0000259" key="1">
    <source>
        <dbReference type="Pfam" id="PF03719"/>
    </source>
</evidence>
<name>B7Q8F9_IXOSC</name>
<dbReference type="InterPro" id="IPR005324">
    <property type="entry name" value="Ribosomal_uS5_C"/>
</dbReference>
<gene>
    <name evidence="2" type="ORF">IscW_ISCW011858</name>
</gene>
<keyword evidence="2" id="KW-0689">Ribosomal protein</keyword>
<dbReference type="AlphaFoldDB" id="B7Q8F9"/>
<dbReference type="GO" id="GO:0005840">
    <property type="term" value="C:ribosome"/>
    <property type="evidence" value="ECO:0007669"/>
    <property type="project" value="UniProtKB-KW"/>
</dbReference>
<dbReference type="InterPro" id="IPR014721">
    <property type="entry name" value="Ribsml_uS5_D2-typ_fold_subgr"/>
</dbReference>
<dbReference type="Gene3D" id="3.30.230.10">
    <property type="match status" value="1"/>
</dbReference>
<accession>B7Q8F9</accession>
<dbReference type="SUPFAM" id="SSF54211">
    <property type="entry name" value="Ribosomal protein S5 domain 2-like"/>
    <property type="match status" value="1"/>
</dbReference>
<dbReference type="STRING" id="6945.B7Q8F9"/>
<reference evidence="3" key="2">
    <citation type="submission" date="2020-05" db="UniProtKB">
        <authorList>
            <consortium name="EnsemblMetazoa"/>
        </authorList>
    </citation>
    <scope>IDENTIFICATION</scope>
    <source>
        <strain evidence="3">wikel</strain>
    </source>
</reference>
<dbReference type="GO" id="GO:0006412">
    <property type="term" value="P:translation"/>
    <property type="evidence" value="ECO:0007669"/>
    <property type="project" value="InterPro"/>
</dbReference>
<dbReference type="Proteomes" id="UP000001555">
    <property type="component" value="Unassembled WGS sequence"/>
</dbReference>
<dbReference type="Pfam" id="PF03719">
    <property type="entry name" value="Ribosomal_S5_C"/>
    <property type="match status" value="1"/>
</dbReference>
<feature type="domain" description="Small ribosomal subunit protein uS5 C-terminal" evidence="1">
    <location>
        <begin position="9"/>
        <end position="49"/>
    </location>
</feature>
<organism>
    <name type="scientific">Ixodes scapularis</name>
    <name type="common">Black-legged tick</name>
    <name type="synonym">Deer tick</name>
    <dbReference type="NCBI Taxonomy" id="6945"/>
    <lineage>
        <taxon>Eukaryota</taxon>
        <taxon>Metazoa</taxon>
        <taxon>Ecdysozoa</taxon>
        <taxon>Arthropoda</taxon>
        <taxon>Chelicerata</taxon>
        <taxon>Arachnida</taxon>
        <taxon>Acari</taxon>
        <taxon>Parasitiformes</taxon>
        <taxon>Ixodida</taxon>
        <taxon>Ixodoidea</taxon>
        <taxon>Ixodidae</taxon>
        <taxon>Ixodinae</taxon>
        <taxon>Ixodes</taxon>
    </lineage>
</organism>
<dbReference type="EMBL" id="ABJB011093405">
    <property type="status" value="NOT_ANNOTATED_CDS"/>
    <property type="molecule type" value="Genomic_DNA"/>
</dbReference>
<proteinExistence type="predicted"/>
<evidence type="ECO:0000313" key="3">
    <source>
        <dbReference type="EnsemblMetazoa" id="ISCW011858-PA"/>
    </source>
</evidence>
<dbReference type="VEuPathDB" id="VectorBase:ISCI011858"/>
<dbReference type="InParanoid" id="B7Q8F9"/>
<dbReference type="EnsemblMetazoa" id="ISCW011858-RA">
    <property type="protein sequence ID" value="ISCW011858-PA"/>
    <property type="gene ID" value="ISCW011858"/>
</dbReference>
<sequence length="50" mass="5244">MWQPAFAAYPTPRGTSIVSGPVPKKLLHMASIDDCYTSACGSTAILGNFA</sequence>
<dbReference type="VEuPathDB" id="VectorBase:ISCW011858"/>
<evidence type="ECO:0000313" key="2">
    <source>
        <dbReference type="EMBL" id="EEC15131.1"/>
    </source>
</evidence>
<keyword evidence="2" id="KW-0687">Ribonucleoprotein</keyword>
<evidence type="ECO:0000313" key="4">
    <source>
        <dbReference type="Proteomes" id="UP000001555"/>
    </source>
</evidence>
<dbReference type="InterPro" id="IPR020568">
    <property type="entry name" value="Ribosomal_Su5_D2-typ_SF"/>
</dbReference>
<dbReference type="GO" id="GO:0003735">
    <property type="term" value="F:structural constituent of ribosome"/>
    <property type="evidence" value="ECO:0007669"/>
    <property type="project" value="InterPro"/>
</dbReference>
<dbReference type="PaxDb" id="6945-B7Q8F9"/>
<protein>
    <submittedName>
        <fullName evidence="2 3">40S ribosomal protein S2, putative</fullName>
    </submittedName>
</protein>
<dbReference type="EMBL" id="DS883661">
    <property type="protein sequence ID" value="EEC15131.1"/>
    <property type="molecule type" value="Genomic_DNA"/>
</dbReference>
<keyword evidence="4" id="KW-1185">Reference proteome</keyword>
<dbReference type="HOGENOM" id="CLU_3126683_0_0_1"/>
<reference evidence="2 4" key="1">
    <citation type="submission" date="2008-03" db="EMBL/GenBank/DDBJ databases">
        <title>Annotation of Ixodes scapularis.</title>
        <authorList>
            <consortium name="Ixodes scapularis Genome Project Consortium"/>
            <person name="Caler E."/>
            <person name="Hannick L.I."/>
            <person name="Bidwell S."/>
            <person name="Joardar V."/>
            <person name="Thiagarajan M."/>
            <person name="Amedeo P."/>
            <person name="Galinsky K.J."/>
            <person name="Schobel S."/>
            <person name="Inman J."/>
            <person name="Hostetler J."/>
            <person name="Miller J."/>
            <person name="Hammond M."/>
            <person name="Megy K."/>
            <person name="Lawson D."/>
            <person name="Kodira C."/>
            <person name="Sutton G."/>
            <person name="Meyer J."/>
            <person name="Hill C.A."/>
            <person name="Birren B."/>
            <person name="Nene V."/>
            <person name="Collins F."/>
            <person name="Alarcon-Chaidez F."/>
            <person name="Wikel S."/>
            <person name="Strausberg R."/>
        </authorList>
    </citation>
    <scope>NUCLEOTIDE SEQUENCE [LARGE SCALE GENOMIC DNA]</scope>
    <source>
        <strain evidence="4">Wikel</strain>
        <strain evidence="2">Wikel colony</strain>
    </source>
</reference>